<feature type="compositionally biased region" description="Polar residues" evidence="8">
    <location>
        <begin position="590"/>
        <end position="608"/>
    </location>
</feature>
<dbReference type="InterPro" id="IPR001752">
    <property type="entry name" value="Kinesin_motor_dom"/>
</dbReference>
<dbReference type="InterPro" id="IPR036961">
    <property type="entry name" value="Kinesin_motor_dom_sf"/>
</dbReference>
<keyword evidence="3 6" id="KW-0547">Nucleotide-binding</keyword>
<dbReference type="GO" id="GO:0051231">
    <property type="term" value="P:spindle elongation"/>
    <property type="evidence" value="ECO:0007669"/>
    <property type="project" value="TreeGrafter"/>
</dbReference>
<organism evidence="11 12">
    <name type="scientific">Cafeteria roenbergensis</name>
    <name type="common">Marine flagellate</name>
    <dbReference type="NCBI Taxonomy" id="33653"/>
    <lineage>
        <taxon>Eukaryota</taxon>
        <taxon>Sar</taxon>
        <taxon>Stramenopiles</taxon>
        <taxon>Bigyra</taxon>
        <taxon>Opalozoa</taxon>
        <taxon>Bicosoecida</taxon>
        <taxon>Cafeteriaceae</taxon>
        <taxon>Cafeteria</taxon>
    </lineage>
</organism>
<feature type="binding site" evidence="6">
    <location>
        <begin position="151"/>
        <end position="158"/>
    </location>
    <ligand>
        <name>ATP</name>
        <dbReference type="ChEBI" id="CHEBI:30616"/>
    </ligand>
</feature>
<dbReference type="PRINTS" id="PR00380">
    <property type="entry name" value="KINESINHEAVY"/>
</dbReference>
<dbReference type="InterPro" id="IPR023780">
    <property type="entry name" value="Chromo_domain"/>
</dbReference>
<evidence type="ECO:0000256" key="6">
    <source>
        <dbReference type="PROSITE-ProRule" id="PRU00283"/>
    </source>
</evidence>
<dbReference type="AlphaFoldDB" id="A0A5A8C6R2"/>
<feature type="domain" description="Kinesin motor" evidence="10">
    <location>
        <begin position="72"/>
        <end position="403"/>
    </location>
</feature>
<dbReference type="InterPro" id="IPR027640">
    <property type="entry name" value="Kinesin-like_fam"/>
</dbReference>
<dbReference type="EMBL" id="VLTM01000149">
    <property type="protein sequence ID" value="KAA0148404.1"/>
    <property type="molecule type" value="Genomic_DNA"/>
</dbReference>
<keyword evidence="6 7" id="KW-0505">Motor protein</keyword>
<accession>A0A5A8C6R2</accession>
<dbReference type="CDD" id="cd00024">
    <property type="entry name" value="CD_CSD"/>
    <property type="match status" value="1"/>
</dbReference>
<dbReference type="SUPFAM" id="SSF54160">
    <property type="entry name" value="Chromo domain-like"/>
    <property type="match status" value="1"/>
</dbReference>
<dbReference type="PROSITE" id="PS50067">
    <property type="entry name" value="KINESIN_MOTOR_2"/>
    <property type="match status" value="1"/>
</dbReference>
<evidence type="ECO:0000256" key="2">
    <source>
        <dbReference type="ARBA" id="ARBA00022490"/>
    </source>
</evidence>
<dbReference type="InterPro" id="IPR000953">
    <property type="entry name" value="Chromo/chromo_shadow_dom"/>
</dbReference>
<dbReference type="Proteomes" id="UP000325113">
    <property type="component" value="Unassembled WGS sequence"/>
</dbReference>
<dbReference type="SMART" id="SM00129">
    <property type="entry name" value="KISc"/>
    <property type="match status" value="1"/>
</dbReference>
<dbReference type="PANTHER" id="PTHR47969:SF15">
    <property type="entry name" value="CHROMOSOME-ASSOCIATED KINESIN KIF4A-RELATED"/>
    <property type="match status" value="1"/>
</dbReference>
<comment type="caution">
    <text evidence="11">The sequence shown here is derived from an EMBL/GenBank/DDBJ whole genome shotgun (WGS) entry which is preliminary data.</text>
</comment>
<evidence type="ECO:0000256" key="3">
    <source>
        <dbReference type="ARBA" id="ARBA00022741"/>
    </source>
</evidence>
<feature type="region of interest" description="Disordered" evidence="8">
    <location>
        <begin position="522"/>
        <end position="560"/>
    </location>
</feature>
<gene>
    <name evidence="11" type="ORF">FNF31_07428</name>
</gene>
<evidence type="ECO:0000256" key="7">
    <source>
        <dbReference type="RuleBase" id="RU000394"/>
    </source>
</evidence>
<name>A0A5A8C6R2_CAFRO</name>
<dbReference type="Gene3D" id="2.40.50.40">
    <property type="match status" value="1"/>
</dbReference>
<comment type="similarity">
    <text evidence="6 7">Belongs to the TRAFAC class myosin-kinesin ATPase superfamily. Kinesin family.</text>
</comment>
<evidence type="ECO:0000256" key="5">
    <source>
        <dbReference type="ARBA" id="ARBA00023054"/>
    </source>
</evidence>
<dbReference type="GO" id="GO:0007018">
    <property type="term" value="P:microtubule-based movement"/>
    <property type="evidence" value="ECO:0007669"/>
    <property type="project" value="InterPro"/>
</dbReference>
<comment type="subcellular location">
    <subcellularLocation>
        <location evidence="1">Cytoplasm</location>
    </subcellularLocation>
</comment>
<proteinExistence type="inferred from homology"/>
<dbReference type="CDD" id="cd00106">
    <property type="entry name" value="KISc"/>
    <property type="match status" value="1"/>
</dbReference>
<sequence length="664" mass="69531">MQRKWLGRSVADSGLRESVGPLRTPRPLEPPSAARAGAATADSPWSSVSHAREGDSSGALPARPPRGWKPRPVGIAVRVPAEQPADAGVRGGGALQSVVVADPSAGGAGNRWLFDAAFGPQATQDDVYDVVAGPVVDRVLDGFNGAVLAYGQTGTGKSHTMGILSRVESESAGLIPRALSHCFGHAARHPDSAFSVSVQFLQVYLEAVYDLLPPAGDDSLRPLAVRESPGRGFYAPDAGEWTVNGYAEAVAAINDGLERRVLGATRMNATSSRSHTLLMVTVRQARAAGGPATMGRLTLVDLAGSERVARTSSTGARLDEARAINSSLAALGNVIAKLSDVARFRGKASERHVPFRDSKLTKLLSRSLGGNAETCVVATIGPMAVDASETVSTLKFAERCMRVAAAPVRTVTALAAGSAQAQGMAEEAARRAVAEAESRWRQQAERLRQEYEARLAAVMSASAVGHNMELARKASGLAERIISALQVERPLGKHKGGAVDFDGVSSMLDTAARAIEPLLRRGAGAGTGASSGPAGEEWSADSMAGSGGGQQLVRAADGAAESEEGIHQTLLLRYLLETNAKLMGGGGAQDGSTAWEASSDGSELSDGSPQPDRIVAHRVDEQGRLQYRLRWEGDAPESDEWFDAAALAEEFPDIVRAYQRGRTS</sequence>
<keyword evidence="7" id="KW-0493">Microtubule</keyword>
<dbReference type="GO" id="GO:0007052">
    <property type="term" value="P:mitotic spindle organization"/>
    <property type="evidence" value="ECO:0007669"/>
    <property type="project" value="TreeGrafter"/>
</dbReference>
<dbReference type="GO" id="GO:0003777">
    <property type="term" value="F:microtubule motor activity"/>
    <property type="evidence" value="ECO:0007669"/>
    <property type="project" value="InterPro"/>
</dbReference>
<keyword evidence="2" id="KW-0963">Cytoplasm</keyword>
<keyword evidence="4 6" id="KW-0067">ATP-binding</keyword>
<dbReference type="PANTHER" id="PTHR47969">
    <property type="entry name" value="CHROMOSOME-ASSOCIATED KINESIN KIF4A-RELATED"/>
    <property type="match status" value="1"/>
</dbReference>
<evidence type="ECO:0000313" key="11">
    <source>
        <dbReference type="EMBL" id="KAA0148404.1"/>
    </source>
</evidence>
<dbReference type="InterPro" id="IPR016197">
    <property type="entry name" value="Chromo-like_dom_sf"/>
</dbReference>
<dbReference type="InterPro" id="IPR027417">
    <property type="entry name" value="P-loop_NTPase"/>
</dbReference>
<evidence type="ECO:0000259" key="10">
    <source>
        <dbReference type="PROSITE" id="PS50067"/>
    </source>
</evidence>
<dbReference type="GO" id="GO:0005737">
    <property type="term" value="C:cytoplasm"/>
    <property type="evidence" value="ECO:0007669"/>
    <property type="project" value="UniProtKB-SubCell"/>
</dbReference>
<feature type="region of interest" description="Disordered" evidence="8">
    <location>
        <begin position="586"/>
        <end position="612"/>
    </location>
</feature>
<evidence type="ECO:0000256" key="8">
    <source>
        <dbReference type="SAM" id="MobiDB-lite"/>
    </source>
</evidence>
<protein>
    <recommendedName>
        <fullName evidence="7">Kinesin-like protein</fullName>
    </recommendedName>
</protein>
<dbReference type="GO" id="GO:0005524">
    <property type="term" value="F:ATP binding"/>
    <property type="evidence" value="ECO:0007669"/>
    <property type="project" value="UniProtKB-UniRule"/>
</dbReference>
<evidence type="ECO:0000256" key="1">
    <source>
        <dbReference type="ARBA" id="ARBA00004496"/>
    </source>
</evidence>
<evidence type="ECO:0000313" key="12">
    <source>
        <dbReference type="Proteomes" id="UP000325113"/>
    </source>
</evidence>
<reference evidence="11 12" key="1">
    <citation type="submission" date="2019-07" db="EMBL/GenBank/DDBJ databases">
        <title>Genomes of Cafeteria roenbergensis.</title>
        <authorList>
            <person name="Fischer M.G."/>
            <person name="Hackl T."/>
            <person name="Roman M."/>
        </authorList>
    </citation>
    <scope>NUCLEOTIDE SEQUENCE [LARGE SCALE GENOMIC DNA]</scope>
    <source>
        <strain evidence="11 12">Cflag</strain>
    </source>
</reference>
<dbReference type="PROSITE" id="PS00411">
    <property type="entry name" value="KINESIN_MOTOR_1"/>
    <property type="match status" value="1"/>
</dbReference>
<dbReference type="Gene3D" id="3.40.850.10">
    <property type="entry name" value="Kinesin motor domain"/>
    <property type="match status" value="1"/>
</dbReference>
<evidence type="ECO:0000256" key="4">
    <source>
        <dbReference type="ARBA" id="ARBA00022840"/>
    </source>
</evidence>
<keyword evidence="5" id="KW-0175">Coiled coil</keyword>
<dbReference type="GO" id="GO:0008017">
    <property type="term" value="F:microtubule binding"/>
    <property type="evidence" value="ECO:0007669"/>
    <property type="project" value="InterPro"/>
</dbReference>
<feature type="region of interest" description="Disordered" evidence="8">
    <location>
        <begin position="1"/>
        <end position="71"/>
    </location>
</feature>
<dbReference type="GO" id="GO:0005874">
    <property type="term" value="C:microtubule"/>
    <property type="evidence" value="ECO:0007669"/>
    <property type="project" value="UniProtKB-KW"/>
</dbReference>
<dbReference type="SUPFAM" id="SSF52540">
    <property type="entry name" value="P-loop containing nucleoside triphosphate hydrolases"/>
    <property type="match status" value="1"/>
</dbReference>
<evidence type="ECO:0000259" key="9">
    <source>
        <dbReference type="PROSITE" id="PS50013"/>
    </source>
</evidence>
<dbReference type="SMART" id="SM00298">
    <property type="entry name" value="CHROMO"/>
    <property type="match status" value="1"/>
</dbReference>
<dbReference type="Pfam" id="PF00225">
    <property type="entry name" value="Kinesin"/>
    <property type="match status" value="1"/>
</dbReference>
<dbReference type="InterPro" id="IPR019821">
    <property type="entry name" value="Kinesin_motor_CS"/>
</dbReference>
<feature type="domain" description="Chromo" evidence="9">
    <location>
        <begin position="609"/>
        <end position="664"/>
    </location>
</feature>
<dbReference type="Pfam" id="PF00385">
    <property type="entry name" value="Chromo"/>
    <property type="match status" value="1"/>
</dbReference>
<dbReference type="PROSITE" id="PS50013">
    <property type="entry name" value="CHROMO_2"/>
    <property type="match status" value="1"/>
</dbReference>
<dbReference type="GO" id="GO:0005875">
    <property type="term" value="C:microtubule associated complex"/>
    <property type="evidence" value="ECO:0007669"/>
    <property type="project" value="TreeGrafter"/>
</dbReference>